<evidence type="ECO:0000256" key="1">
    <source>
        <dbReference type="ARBA" id="ARBA00010333"/>
    </source>
</evidence>
<keyword evidence="7" id="KW-1185">Reference proteome</keyword>
<keyword evidence="2" id="KW-0813">Transport</keyword>
<dbReference type="Gene3D" id="3.40.190.10">
    <property type="entry name" value="Periplasmic binding protein-like II"/>
    <property type="match status" value="2"/>
</dbReference>
<dbReference type="PROSITE" id="PS51318">
    <property type="entry name" value="TAT"/>
    <property type="match status" value="1"/>
</dbReference>
<evidence type="ECO:0000313" key="7">
    <source>
        <dbReference type="Proteomes" id="UP000658127"/>
    </source>
</evidence>
<proteinExistence type="inferred from homology"/>
<dbReference type="PANTHER" id="PTHR30085">
    <property type="entry name" value="AMINO ACID ABC TRANSPORTER PERMEASE"/>
    <property type="match status" value="1"/>
</dbReference>
<dbReference type="PROSITE" id="PS51257">
    <property type="entry name" value="PROKAR_LIPOPROTEIN"/>
    <property type="match status" value="1"/>
</dbReference>
<name>A0ABQ2K577_9NOCA</name>
<accession>A0ABQ2K577</accession>
<evidence type="ECO:0000256" key="4">
    <source>
        <dbReference type="SAM" id="SignalP"/>
    </source>
</evidence>
<reference evidence="7" key="1">
    <citation type="journal article" date="2019" name="Int. J. Syst. Evol. Microbiol.">
        <title>The Global Catalogue of Microorganisms (GCM) 10K type strain sequencing project: providing services to taxonomists for standard genome sequencing and annotation.</title>
        <authorList>
            <consortium name="The Broad Institute Genomics Platform"/>
            <consortium name="The Broad Institute Genome Sequencing Center for Infectious Disease"/>
            <person name="Wu L."/>
            <person name="Ma J."/>
        </authorList>
    </citation>
    <scope>NUCLEOTIDE SEQUENCE [LARGE SCALE GENOMIC DNA]</scope>
    <source>
        <strain evidence="7">CGMCC 4.7329</strain>
    </source>
</reference>
<organism evidence="6 7">
    <name type="scientific">Nocardia rhizosphaerihabitans</name>
    <dbReference type="NCBI Taxonomy" id="1691570"/>
    <lineage>
        <taxon>Bacteria</taxon>
        <taxon>Bacillati</taxon>
        <taxon>Actinomycetota</taxon>
        <taxon>Actinomycetes</taxon>
        <taxon>Mycobacteriales</taxon>
        <taxon>Nocardiaceae</taxon>
        <taxon>Nocardia</taxon>
    </lineage>
</organism>
<feature type="chain" id="PRO_5046577478" evidence="4">
    <location>
        <begin position="26"/>
        <end position="324"/>
    </location>
</feature>
<protein>
    <submittedName>
        <fullName evidence="6">ABC transporter substrate-binding protein</fullName>
    </submittedName>
</protein>
<dbReference type="InterPro" id="IPR006311">
    <property type="entry name" value="TAT_signal"/>
</dbReference>
<evidence type="ECO:0000256" key="2">
    <source>
        <dbReference type="ARBA" id="ARBA00022448"/>
    </source>
</evidence>
<evidence type="ECO:0000259" key="5">
    <source>
        <dbReference type="SMART" id="SM00062"/>
    </source>
</evidence>
<comment type="similarity">
    <text evidence="1">Belongs to the bacterial solute-binding protein 3 family.</text>
</comment>
<dbReference type="Pfam" id="PF00497">
    <property type="entry name" value="SBP_bac_3"/>
    <property type="match status" value="1"/>
</dbReference>
<dbReference type="EMBL" id="BMNE01000001">
    <property type="protein sequence ID" value="GGN66469.1"/>
    <property type="molecule type" value="Genomic_DNA"/>
</dbReference>
<sequence>MSTRRPLLMAALAAAVVLVAGCGGAPEPSTIPATAVAPPLPGAEAITSAPAAEGTGACDTEATLAPTSQPRPGAMPAGSSMAVIVANGRLRVGVDQNTYMFGFRNPSTGRLEGFDIDLAREIARDLFGDPDKIELRSVAAADRIPLLQEKKVDMIVRTFSATCERRRDVDFSSVYYRAAQRIAAPKGAGITNAAGLAGKRVCVTKGTTAAAPLFSLPTPPSVLGVTNWTDCLVALQQGTVDAISGDEPILAGLVAQDRNLELVGDPIGAGAYAVGVPKGTDDLVRFVNGVLDRARADGTWQRIYQQHLAVLGPSQGPPVPRYAG</sequence>
<dbReference type="InterPro" id="IPR051455">
    <property type="entry name" value="Bact_solute-bind_prot3"/>
</dbReference>
<dbReference type="PANTHER" id="PTHR30085:SF6">
    <property type="entry name" value="ABC TRANSPORTER GLUTAMINE-BINDING PROTEIN GLNH"/>
    <property type="match status" value="1"/>
</dbReference>
<dbReference type="RefSeq" id="WP_189022667.1">
    <property type="nucleotide sequence ID" value="NZ_BMNE01000001.1"/>
</dbReference>
<feature type="domain" description="Solute-binding protein family 3/N-terminal" evidence="5">
    <location>
        <begin position="89"/>
        <end position="311"/>
    </location>
</feature>
<dbReference type="SUPFAM" id="SSF53850">
    <property type="entry name" value="Periplasmic binding protein-like II"/>
    <property type="match status" value="1"/>
</dbReference>
<dbReference type="SMART" id="SM00062">
    <property type="entry name" value="PBPb"/>
    <property type="match status" value="1"/>
</dbReference>
<feature type="signal peptide" evidence="4">
    <location>
        <begin position="1"/>
        <end position="25"/>
    </location>
</feature>
<evidence type="ECO:0000256" key="3">
    <source>
        <dbReference type="ARBA" id="ARBA00022729"/>
    </source>
</evidence>
<dbReference type="InterPro" id="IPR001638">
    <property type="entry name" value="Solute-binding_3/MltF_N"/>
</dbReference>
<evidence type="ECO:0000313" key="6">
    <source>
        <dbReference type="EMBL" id="GGN66469.1"/>
    </source>
</evidence>
<dbReference type="CDD" id="cd13690">
    <property type="entry name" value="PBP2_GluB"/>
    <property type="match status" value="1"/>
</dbReference>
<comment type="caution">
    <text evidence="6">The sequence shown here is derived from an EMBL/GenBank/DDBJ whole genome shotgun (WGS) entry which is preliminary data.</text>
</comment>
<keyword evidence="3 4" id="KW-0732">Signal</keyword>
<dbReference type="Proteomes" id="UP000658127">
    <property type="component" value="Unassembled WGS sequence"/>
</dbReference>
<gene>
    <name evidence="6" type="primary">glnH</name>
    <name evidence="6" type="ORF">GCM10011610_01450</name>
</gene>